<dbReference type="GeneID" id="6104886"/>
<accession>A0A5S6PDX8</accession>
<sequence>MNRRLSSNYCTTVCQKSGVEVLRDFSWSAKLVEHTNLLWKN</sequence>
<reference evidence="1" key="2">
    <citation type="submission" date="2019-04" db="EMBL/GenBank/DDBJ databases">
        <authorList>
            <person name="Howe K."/>
            <person name="Paulini M."/>
            <person name="Williams G."/>
        </authorList>
    </citation>
    <scope>NUCLEOTIDE SEQUENCE [LARGE SCALE GENOMIC DNA]</scope>
    <source>
        <strain evidence="1">FR3</strain>
    </source>
</reference>
<name>A0A4E9FMP7_BRUMA</name>
<dbReference type="OrthoDB" id="5852301at2759"/>
<gene>
    <name evidence="1 3" type="primary">Bm17652</name>
    <name evidence="1" type="ORF">BM_BM17652</name>
</gene>
<organism evidence="1">
    <name type="scientific">Brugia malayi</name>
    <name type="common">Filarial nematode worm</name>
    <dbReference type="NCBI Taxonomy" id="6279"/>
    <lineage>
        <taxon>Eukaryota</taxon>
        <taxon>Metazoa</taxon>
        <taxon>Ecdysozoa</taxon>
        <taxon>Nematoda</taxon>
        <taxon>Chromadorea</taxon>
        <taxon>Rhabditida</taxon>
        <taxon>Spirurina</taxon>
        <taxon>Spiruromorpha</taxon>
        <taxon>Filarioidea</taxon>
        <taxon>Onchocercidae</taxon>
        <taxon>Brugia</taxon>
    </lineage>
</organism>
<reference evidence="2" key="1">
    <citation type="journal article" date="2007" name="Science">
        <title>Draft genome of the filarial nematode parasite Brugia malayi.</title>
        <authorList>
            <person name="Ghedin E."/>
            <person name="Wang S."/>
            <person name="Spiro D."/>
            <person name="Caler E."/>
            <person name="Zhao Q."/>
            <person name="Crabtree J."/>
            <person name="Allen J.E."/>
            <person name="Delcher A.L."/>
            <person name="Guiliano D.B."/>
            <person name="Miranda-Saavedra D."/>
            <person name="Angiuoli S.V."/>
            <person name="Creasy T."/>
            <person name="Amedeo P."/>
            <person name="Haas B."/>
            <person name="El-Sayed N.M."/>
            <person name="Wortman J.R."/>
            <person name="Feldblyum T."/>
            <person name="Tallon L."/>
            <person name="Schatz M."/>
            <person name="Shumway M."/>
            <person name="Koo H."/>
            <person name="Salzberg S.L."/>
            <person name="Schobel S."/>
            <person name="Pertea M."/>
            <person name="Pop M."/>
            <person name="White O."/>
            <person name="Barton G.J."/>
            <person name="Carlow C.K."/>
            <person name="Crawford M.J."/>
            <person name="Daub J."/>
            <person name="Dimmic M.W."/>
            <person name="Estes C.F."/>
            <person name="Foster J.M."/>
            <person name="Ganatra M."/>
            <person name="Gregory W.F."/>
            <person name="Johnson N.M."/>
            <person name="Jin J."/>
            <person name="Komuniecki R."/>
            <person name="Korf I."/>
            <person name="Kumar S."/>
            <person name="Laney S."/>
            <person name="Li B.W."/>
            <person name="Li W."/>
            <person name="Lindblom T.H."/>
            <person name="Lustigman S."/>
            <person name="Ma D."/>
            <person name="Maina C.V."/>
            <person name="Martin D.M."/>
            <person name="McCarter J.P."/>
            <person name="McReynolds L."/>
            <person name="Mitreva M."/>
            <person name="Nutman T.B."/>
            <person name="Parkinson J."/>
            <person name="Peregrin-Alvarez J.M."/>
            <person name="Poole C."/>
            <person name="Ren Q."/>
            <person name="Saunders L."/>
            <person name="Sluder A.E."/>
            <person name="Smith K."/>
            <person name="Stanke M."/>
            <person name="Unnasch T.R."/>
            <person name="Ware J."/>
            <person name="Wei A.D."/>
            <person name="Weil G."/>
            <person name="Williams D.J."/>
            <person name="Zhang Y."/>
            <person name="Williams S.A."/>
            <person name="Fraser-Liggett C."/>
            <person name="Slatko B."/>
            <person name="Blaxter M.L."/>
            <person name="Scott A.L."/>
        </authorList>
    </citation>
    <scope>NUCLEOTIDE SEQUENCE</scope>
    <source>
        <strain evidence="2">FR3</strain>
    </source>
</reference>
<protein>
    <submittedName>
        <fullName evidence="1 3">Uncharacterized protein</fullName>
    </submittedName>
</protein>
<dbReference type="CTD" id="6104886"/>
<proteinExistence type="predicted"/>
<dbReference type="WBParaSite" id="Bm17652.1">
    <property type="protein sequence ID" value="Bm17652.1"/>
    <property type="gene ID" value="WBGene00268794"/>
</dbReference>
<dbReference type="RefSeq" id="XP_042936601.1">
    <property type="nucleotide sequence ID" value="XM_043080667.1"/>
</dbReference>
<dbReference type="KEGG" id="bmy:BM_BM17652"/>
<evidence type="ECO:0000313" key="3">
    <source>
        <dbReference type="WBParaSite" id="Bm17652.1"/>
    </source>
</evidence>
<dbReference type="EMBL" id="CAAKNF010000194">
    <property type="protein sequence ID" value="VIO96818.1"/>
    <property type="molecule type" value="Genomic_DNA"/>
</dbReference>
<evidence type="ECO:0000313" key="1">
    <source>
        <dbReference type="EMBL" id="VIO96818.1"/>
    </source>
</evidence>
<dbReference type="Proteomes" id="UP000006672">
    <property type="component" value="Unassembled WGS sequence"/>
</dbReference>
<evidence type="ECO:0000313" key="2">
    <source>
        <dbReference type="Proteomes" id="UP000006672"/>
    </source>
</evidence>
<keyword evidence="2" id="KW-1185">Reference proteome</keyword>
<accession>A0A4E9FMP7</accession>
<dbReference type="AlphaFoldDB" id="A0A4E9FMP7"/>
<reference evidence="3" key="3">
    <citation type="submission" date="2019-12" db="UniProtKB">
        <authorList>
            <consortium name="WormBaseParasite"/>
        </authorList>
    </citation>
    <scope>IDENTIFICATION</scope>
</reference>